<evidence type="ECO:0000256" key="1">
    <source>
        <dbReference type="ARBA" id="ARBA00004141"/>
    </source>
</evidence>
<dbReference type="InterPro" id="IPR022764">
    <property type="entry name" value="Peptidase_S54_rhomboid_dom"/>
</dbReference>
<comment type="subcellular location">
    <subcellularLocation>
        <location evidence="1">Membrane</location>
        <topology evidence="1">Multi-pass membrane protein</topology>
    </subcellularLocation>
</comment>
<reference evidence="7 8" key="1">
    <citation type="journal article" date="2015" name="Genome Biol.">
        <title>Comparative genomics of Steinernema reveals deeply conserved gene regulatory networks.</title>
        <authorList>
            <person name="Dillman A.R."/>
            <person name="Macchietto M."/>
            <person name="Porter C.F."/>
            <person name="Rogers A."/>
            <person name="Williams B."/>
            <person name="Antoshechkin I."/>
            <person name="Lee M.M."/>
            <person name="Goodwin Z."/>
            <person name="Lu X."/>
            <person name="Lewis E.E."/>
            <person name="Goodrich-Blair H."/>
            <person name="Stock S.P."/>
            <person name="Adams B.J."/>
            <person name="Sternberg P.W."/>
            <person name="Mortazavi A."/>
        </authorList>
    </citation>
    <scope>NUCLEOTIDE SEQUENCE [LARGE SCALE GENOMIC DNA]</scope>
    <source>
        <strain evidence="7 8">ALL</strain>
    </source>
</reference>
<accession>A0A4U5MJ81</accession>
<feature type="transmembrane region" description="Helical" evidence="5">
    <location>
        <begin position="182"/>
        <end position="201"/>
    </location>
</feature>
<dbReference type="GO" id="GO:0004252">
    <property type="term" value="F:serine-type endopeptidase activity"/>
    <property type="evidence" value="ECO:0007669"/>
    <property type="project" value="InterPro"/>
</dbReference>
<dbReference type="AlphaFoldDB" id="A0A4U5MJ81"/>
<keyword evidence="2 5" id="KW-0812">Transmembrane</keyword>
<feature type="transmembrane region" description="Helical" evidence="5">
    <location>
        <begin position="160"/>
        <end position="177"/>
    </location>
</feature>
<keyword evidence="4 5" id="KW-0472">Membrane</keyword>
<feature type="domain" description="Peptidase S54 rhomboid" evidence="6">
    <location>
        <begin position="146"/>
        <end position="289"/>
    </location>
</feature>
<organism evidence="7 8">
    <name type="scientific">Steinernema carpocapsae</name>
    <name type="common">Entomopathogenic nematode</name>
    <dbReference type="NCBI Taxonomy" id="34508"/>
    <lineage>
        <taxon>Eukaryota</taxon>
        <taxon>Metazoa</taxon>
        <taxon>Ecdysozoa</taxon>
        <taxon>Nematoda</taxon>
        <taxon>Chromadorea</taxon>
        <taxon>Rhabditida</taxon>
        <taxon>Tylenchina</taxon>
        <taxon>Panagrolaimomorpha</taxon>
        <taxon>Strongyloidoidea</taxon>
        <taxon>Steinernematidae</taxon>
        <taxon>Steinernema</taxon>
    </lineage>
</organism>
<name>A0A4U5MJ81_STECR</name>
<sequence>MKSRISAYFDWNSSDLHAEDVETARITDYQKVLYAKGSTENVEAGPEEGQHLEAQESDYFTPSFLNLIKTKAKKNERNLHLYFSNFPYCWLSILLLVLGTYTVQVLSTATQGVPDLENSSMNSSMMESLNVNFWVHNNTEYYWIYPHFCYILFHNDEEHFMQNLAVFVVFGLVLELLYDHTVFLLVTCSSALGGSLVYLVFNPDVALYGLSSVIYGYCGFFIGSAFITQCQKSKDQACSLREWVEITFAVLVGIALLLQLIPLYKVTLKDICGHEIAHSSHFGGALFGLPCLLWSVKDAGKKKKWIGATFLVVMTVISVVFINWRVLKIC</sequence>
<comment type="caution">
    <text evidence="7">The sequence shown here is derived from an EMBL/GenBank/DDBJ whole genome shotgun (WGS) entry which is preliminary data.</text>
</comment>
<feature type="transmembrane region" description="Helical" evidence="5">
    <location>
        <begin position="207"/>
        <end position="228"/>
    </location>
</feature>
<evidence type="ECO:0000256" key="4">
    <source>
        <dbReference type="ARBA" id="ARBA00023136"/>
    </source>
</evidence>
<dbReference type="Pfam" id="PF01694">
    <property type="entry name" value="Rhomboid"/>
    <property type="match status" value="1"/>
</dbReference>
<evidence type="ECO:0000259" key="6">
    <source>
        <dbReference type="Pfam" id="PF01694"/>
    </source>
</evidence>
<evidence type="ECO:0000313" key="7">
    <source>
        <dbReference type="EMBL" id="TKR69439.1"/>
    </source>
</evidence>
<feature type="transmembrane region" description="Helical" evidence="5">
    <location>
        <begin position="308"/>
        <end position="327"/>
    </location>
</feature>
<feature type="transmembrane region" description="Helical" evidence="5">
    <location>
        <begin position="79"/>
        <end position="101"/>
    </location>
</feature>
<evidence type="ECO:0000313" key="8">
    <source>
        <dbReference type="Proteomes" id="UP000298663"/>
    </source>
</evidence>
<reference evidence="7 8" key="2">
    <citation type="journal article" date="2019" name="G3 (Bethesda)">
        <title>Hybrid Assembly of the Genome of the Entomopathogenic Nematode Steinernema carpocapsae Identifies the X-Chromosome.</title>
        <authorList>
            <person name="Serra L."/>
            <person name="Macchietto M."/>
            <person name="Macias-Munoz A."/>
            <person name="McGill C.J."/>
            <person name="Rodriguez I.M."/>
            <person name="Rodriguez B."/>
            <person name="Murad R."/>
            <person name="Mortazavi A."/>
        </authorList>
    </citation>
    <scope>NUCLEOTIDE SEQUENCE [LARGE SCALE GENOMIC DNA]</scope>
    <source>
        <strain evidence="7 8">ALL</strain>
    </source>
</reference>
<evidence type="ECO:0000256" key="3">
    <source>
        <dbReference type="ARBA" id="ARBA00022989"/>
    </source>
</evidence>
<dbReference type="Proteomes" id="UP000298663">
    <property type="component" value="Unassembled WGS sequence"/>
</dbReference>
<gene>
    <name evidence="7" type="ORF">L596_021602</name>
</gene>
<dbReference type="GO" id="GO:0016020">
    <property type="term" value="C:membrane"/>
    <property type="evidence" value="ECO:0007669"/>
    <property type="project" value="UniProtKB-SubCell"/>
</dbReference>
<evidence type="ECO:0000256" key="2">
    <source>
        <dbReference type="ARBA" id="ARBA00022692"/>
    </source>
</evidence>
<dbReference type="Gene3D" id="1.20.1540.10">
    <property type="entry name" value="Rhomboid-like"/>
    <property type="match status" value="1"/>
</dbReference>
<dbReference type="EMBL" id="AZBU02000007">
    <property type="protein sequence ID" value="TKR69439.1"/>
    <property type="molecule type" value="Genomic_DNA"/>
</dbReference>
<dbReference type="SUPFAM" id="SSF144091">
    <property type="entry name" value="Rhomboid-like"/>
    <property type="match status" value="1"/>
</dbReference>
<feature type="transmembrane region" description="Helical" evidence="5">
    <location>
        <begin position="240"/>
        <end position="264"/>
    </location>
</feature>
<proteinExistence type="predicted"/>
<keyword evidence="3 5" id="KW-1133">Transmembrane helix</keyword>
<protein>
    <recommendedName>
        <fullName evidence="6">Peptidase S54 rhomboid domain-containing protein</fullName>
    </recommendedName>
</protein>
<dbReference type="InterPro" id="IPR035952">
    <property type="entry name" value="Rhomboid-like_sf"/>
</dbReference>
<evidence type="ECO:0000256" key="5">
    <source>
        <dbReference type="SAM" id="Phobius"/>
    </source>
</evidence>
<keyword evidence="8" id="KW-1185">Reference proteome</keyword>